<dbReference type="AlphaFoldDB" id="A0A7C1E1U6"/>
<reference evidence="1" key="1">
    <citation type="journal article" date="2020" name="mSystems">
        <title>Genome- and Community-Level Interaction Insights into Carbon Utilization and Element Cycling Functions of Hydrothermarchaeota in Hydrothermal Sediment.</title>
        <authorList>
            <person name="Zhou Z."/>
            <person name="Liu Y."/>
            <person name="Xu W."/>
            <person name="Pan J."/>
            <person name="Luo Z.H."/>
            <person name="Li M."/>
        </authorList>
    </citation>
    <scope>NUCLEOTIDE SEQUENCE [LARGE SCALE GENOMIC DNA]</scope>
    <source>
        <strain evidence="1">SpSt-123</strain>
    </source>
</reference>
<evidence type="ECO:0000313" key="1">
    <source>
        <dbReference type="EMBL" id="HDS10779.1"/>
    </source>
</evidence>
<proteinExistence type="predicted"/>
<comment type="caution">
    <text evidence="1">The sequence shown here is derived from an EMBL/GenBank/DDBJ whole genome shotgun (WGS) entry which is preliminary data.</text>
</comment>
<gene>
    <name evidence="1" type="ORF">ENO04_04095</name>
</gene>
<organism evidence="1">
    <name type="scientific">Fervidicoccus fontis</name>
    <dbReference type="NCBI Taxonomy" id="683846"/>
    <lineage>
        <taxon>Archaea</taxon>
        <taxon>Thermoproteota</taxon>
        <taxon>Thermoprotei</taxon>
        <taxon>Fervidicoccales</taxon>
        <taxon>Fervidicoccaceae</taxon>
        <taxon>Fervidicoccus</taxon>
    </lineage>
</organism>
<dbReference type="EMBL" id="DSDY01000130">
    <property type="protein sequence ID" value="HDS10779.1"/>
    <property type="molecule type" value="Genomic_DNA"/>
</dbReference>
<accession>A0A7C1E1U6</accession>
<protein>
    <submittedName>
        <fullName evidence="1">Uncharacterized protein</fullName>
    </submittedName>
</protein>
<name>A0A7C1E1U6_9CREN</name>
<sequence>MVTAYRIYYTTFYDEEHERIVEQLAALLKKEPRIHQSRIREFRYVEFVGEDLPRGLEEDIKRVVRSVLGDDAYVRVDYINL</sequence>